<proteinExistence type="predicted"/>
<sequence>MIKQAGFYRELDGHGEGKKPAPSLRDAARSTGEWDEDRILGYMESSTEIFSAMGAERDVITDDVWITGAGSLITDGTWMWPVELVHYVRRHHVALPDEFVAHIRNQNYISPDVSHERSRAIFDERFGKNASAEATAQDNSTTDGFFTWYQPPLTTATSQALLNSLEVSGLSAVHPLSDALFGFCETREGKREPLTGGTENLLSALTDEQYRAIEFACWMGYDQHLATTVEHVDDATQKLTFQLTEIPEPDREEAVAALVRTLDQNPENCLGFVIDRTGTTRVQDWDRVLLDPADPVTAWPDTLAILRNRLPAHPELADTTSTEYGPLAVFHRP</sequence>
<name>A0AAU1U0E2_9ACTN</name>
<accession>A0AAU1U0E2</accession>
<gene>
    <name evidence="2" type="ORF">OHU69_10165</name>
</gene>
<dbReference type="EMBL" id="CP108195">
    <property type="protein sequence ID" value="WTS11398.1"/>
    <property type="molecule type" value="Genomic_DNA"/>
</dbReference>
<feature type="region of interest" description="Disordered" evidence="1">
    <location>
        <begin position="11"/>
        <end position="30"/>
    </location>
</feature>
<evidence type="ECO:0000256" key="1">
    <source>
        <dbReference type="SAM" id="MobiDB-lite"/>
    </source>
</evidence>
<organism evidence="2">
    <name type="scientific">Streptomyces sp. NBC_00119</name>
    <dbReference type="NCBI Taxonomy" id="2975659"/>
    <lineage>
        <taxon>Bacteria</taxon>
        <taxon>Bacillati</taxon>
        <taxon>Actinomycetota</taxon>
        <taxon>Actinomycetes</taxon>
        <taxon>Kitasatosporales</taxon>
        <taxon>Streptomycetaceae</taxon>
        <taxon>Streptomyces</taxon>
    </lineage>
</organism>
<dbReference type="AlphaFoldDB" id="A0AAU1U0E2"/>
<reference evidence="2" key="1">
    <citation type="submission" date="2022-10" db="EMBL/GenBank/DDBJ databases">
        <title>The complete genomes of actinobacterial strains from the NBC collection.</title>
        <authorList>
            <person name="Joergensen T.S."/>
            <person name="Alvarez Arevalo M."/>
            <person name="Sterndorff E.B."/>
            <person name="Faurdal D."/>
            <person name="Vuksanovic O."/>
            <person name="Mourched A.-S."/>
            <person name="Charusanti P."/>
            <person name="Shaw S."/>
            <person name="Blin K."/>
            <person name="Weber T."/>
        </authorList>
    </citation>
    <scope>NUCLEOTIDE SEQUENCE</scope>
    <source>
        <strain evidence="2">NBC_00119</strain>
    </source>
</reference>
<protein>
    <submittedName>
        <fullName evidence="2">Uncharacterized protein</fullName>
    </submittedName>
</protein>
<evidence type="ECO:0000313" key="2">
    <source>
        <dbReference type="EMBL" id="WTS11398.1"/>
    </source>
</evidence>